<comment type="caution">
    <text evidence="1">The sequence shown here is derived from an EMBL/GenBank/DDBJ whole genome shotgun (WGS) entry which is preliminary data.</text>
</comment>
<name>A0AAV6LYI7_9ROSI</name>
<accession>A0AAV6LYI7</accession>
<dbReference type="AlphaFoldDB" id="A0AAV6LYI7"/>
<evidence type="ECO:0000313" key="2">
    <source>
        <dbReference type="Proteomes" id="UP000685013"/>
    </source>
</evidence>
<evidence type="ECO:0000313" key="1">
    <source>
        <dbReference type="EMBL" id="KAG6572394.1"/>
    </source>
</evidence>
<feature type="non-terminal residue" evidence="1">
    <location>
        <position position="1"/>
    </location>
</feature>
<protein>
    <submittedName>
        <fullName evidence="1">Uncharacterized protein</fullName>
    </submittedName>
</protein>
<sequence length="94" mass="10317">MPKYQSVDAELVAANFGIGTCAIFNMAGGTSLKFCTSKSQIILLILLTDFSIREFKAMPGACHLSSDSTFAILYLYFSDSWTWNLRSGLTSFAI</sequence>
<reference evidence="1 2" key="1">
    <citation type="journal article" date="2021" name="Hortic Res">
        <title>The domestication of Cucurbita argyrosperma as revealed by the genome of its wild relative.</title>
        <authorList>
            <person name="Barrera-Redondo J."/>
            <person name="Sanchez-de la Vega G."/>
            <person name="Aguirre-Liguori J.A."/>
            <person name="Castellanos-Morales G."/>
            <person name="Gutierrez-Guerrero Y.T."/>
            <person name="Aguirre-Dugua X."/>
            <person name="Aguirre-Planter E."/>
            <person name="Tenaillon M.I."/>
            <person name="Lira-Saade R."/>
            <person name="Eguiarte L.E."/>
        </authorList>
    </citation>
    <scope>NUCLEOTIDE SEQUENCE [LARGE SCALE GENOMIC DNA]</scope>
    <source>
        <strain evidence="1">JBR-2021</strain>
    </source>
</reference>
<proteinExistence type="predicted"/>
<dbReference type="EMBL" id="JAGKQH010000019">
    <property type="protein sequence ID" value="KAG6572394.1"/>
    <property type="molecule type" value="Genomic_DNA"/>
</dbReference>
<organism evidence="1 2">
    <name type="scientific">Cucurbita argyrosperma subsp. sororia</name>
    <dbReference type="NCBI Taxonomy" id="37648"/>
    <lineage>
        <taxon>Eukaryota</taxon>
        <taxon>Viridiplantae</taxon>
        <taxon>Streptophyta</taxon>
        <taxon>Embryophyta</taxon>
        <taxon>Tracheophyta</taxon>
        <taxon>Spermatophyta</taxon>
        <taxon>Magnoliopsida</taxon>
        <taxon>eudicotyledons</taxon>
        <taxon>Gunneridae</taxon>
        <taxon>Pentapetalae</taxon>
        <taxon>rosids</taxon>
        <taxon>fabids</taxon>
        <taxon>Cucurbitales</taxon>
        <taxon>Cucurbitaceae</taxon>
        <taxon>Cucurbiteae</taxon>
        <taxon>Cucurbita</taxon>
    </lineage>
</organism>
<gene>
    <name evidence="1" type="ORF">SDJN03_29122</name>
</gene>
<keyword evidence="2" id="KW-1185">Reference proteome</keyword>
<dbReference type="Proteomes" id="UP000685013">
    <property type="component" value="Chromosome 19"/>
</dbReference>